<feature type="transmembrane region" description="Helical" evidence="7">
    <location>
        <begin position="195"/>
        <end position="217"/>
    </location>
</feature>
<keyword evidence="6 7" id="KW-0472">Membrane</keyword>
<feature type="transmembrane region" description="Helical" evidence="7">
    <location>
        <begin position="272"/>
        <end position="294"/>
    </location>
</feature>
<keyword evidence="2 7" id="KW-0813">Transport</keyword>
<evidence type="ECO:0000256" key="1">
    <source>
        <dbReference type="ARBA" id="ARBA00004651"/>
    </source>
</evidence>
<dbReference type="CDD" id="cd06261">
    <property type="entry name" value="TM_PBP2"/>
    <property type="match status" value="1"/>
</dbReference>
<dbReference type="AlphaFoldDB" id="A0A1M4YT70"/>
<dbReference type="InterPro" id="IPR000515">
    <property type="entry name" value="MetI-like"/>
</dbReference>
<dbReference type="InterPro" id="IPR035906">
    <property type="entry name" value="MetI-like_sf"/>
</dbReference>
<keyword evidence="4 7" id="KW-0812">Transmembrane</keyword>
<dbReference type="Gene3D" id="1.10.3720.10">
    <property type="entry name" value="MetI-like"/>
    <property type="match status" value="1"/>
</dbReference>
<organism evidence="9 10">
    <name type="scientific">Kaistia soli DSM 19436</name>
    <dbReference type="NCBI Taxonomy" id="1122133"/>
    <lineage>
        <taxon>Bacteria</taxon>
        <taxon>Pseudomonadati</taxon>
        <taxon>Pseudomonadota</taxon>
        <taxon>Alphaproteobacteria</taxon>
        <taxon>Hyphomicrobiales</taxon>
        <taxon>Kaistiaceae</taxon>
        <taxon>Kaistia</taxon>
    </lineage>
</organism>
<comment type="subcellular location">
    <subcellularLocation>
        <location evidence="1 7">Cell membrane</location>
        <topology evidence="1 7">Multi-pass membrane protein</topology>
    </subcellularLocation>
</comment>
<dbReference type="Pfam" id="PF00528">
    <property type="entry name" value="BPD_transp_1"/>
    <property type="match status" value="1"/>
</dbReference>
<feature type="transmembrane region" description="Helical" evidence="7">
    <location>
        <begin position="229"/>
        <end position="251"/>
    </location>
</feature>
<dbReference type="RefSeq" id="WP_073052157.1">
    <property type="nucleotide sequence ID" value="NZ_FQUP01000001.1"/>
</dbReference>
<evidence type="ECO:0000256" key="3">
    <source>
        <dbReference type="ARBA" id="ARBA00022475"/>
    </source>
</evidence>
<dbReference type="PROSITE" id="PS50928">
    <property type="entry name" value="ABC_TM1"/>
    <property type="match status" value="1"/>
</dbReference>
<dbReference type="GO" id="GO:0005886">
    <property type="term" value="C:plasma membrane"/>
    <property type="evidence" value="ECO:0007669"/>
    <property type="project" value="UniProtKB-SubCell"/>
</dbReference>
<evidence type="ECO:0000256" key="4">
    <source>
        <dbReference type="ARBA" id="ARBA00022692"/>
    </source>
</evidence>
<evidence type="ECO:0000259" key="8">
    <source>
        <dbReference type="PROSITE" id="PS50928"/>
    </source>
</evidence>
<gene>
    <name evidence="9" type="ORF">SAMN02745157_1611</name>
</gene>
<dbReference type="SUPFAM" id="SSF161098">
    <property type="entry name" value="MetI-like"/>
    <property type="match status" value="1"/>
</dbReference>
<dbReference type="STRING" id="1122133.SAMN02745157_1611"/>
<evidence type="ECO:0000256" key="5">
    <source>
        <dbReference type="ARBA" id="ARBA00022989"/>
    </source>
</evidence>
<dbReference type="EMBL" id="FQUP01000001">
    <property type="protein sequence ID" value="SHF08965.1"/>
    <property type="molecule type" value="Genomic_DNA"/>
</dbReference>
<evidence type="ECO:0000313" key="10">
    <source>
        <dbReference type="Proteomes" id="UP000184485"/>
    </source>
</evidence>
<dbReference type="OrthoDB" id="9815445at2"/>
<feature type="domain" description="ABC transmembrane type-1" evidence="8">
    <location>
        <begin position="160"/>
        <end position="352"/>
    </location>
</feature>
<keyword evidence="10" id="KW-1185">Reference proteome</keyword>
<dbReference type="PANTHER" id="PTHR43744:SF4">
    <property type="entry name" value="OSMOPROTECTIVE COMPOUNDS UPTAKE PERMEASE PROTEIN GGTD"/>
    <property type="match status" value="1"/>
</dbReference>
<evidence type="ECO:0000256" key="6">
    <source>
        <dbReference type="ARBA" id="ARBA00023136"/>
    </source>
</evidence>
<feature type="transmembrane region" description="Helical" evidence="7">
    <location>
        <begin position="333"/>
        <end position="352"/>
    </location>
</feature>
<proteinExistence type="inferred from homology"/>
<reference evidence="9" key="1">
    <citation type="submission" date="2016-11" db="EMBL/GenBank/DDBJ databases">
        <authorList>
            <person name="Jaros S."/>
            <person name="Januszkiewicz K."/>
            <person name="Wedrychowicz H."/>
        </authorList>
    </citation>
    <scope>NUCLEOTIDE SEQUENCE [LARGE SCALE GENOMIC DNA]</scope>
    <source>
        <strain evidence="9">DSM 19436</strain>
    </source>
</reference>
<evidence type="ECO:0000256" key="2">
    <source>
        <dbReference type="ARBA" id="ARBA00022448"/>
    </source>
</evidence>
<dbReference type="GO" id="GO:0055085">
    <property type="term" value="P:transmembrane transport"/>
    <property type="evidence" value="ECO:0007669"/>
    <property type="project" value="InterPro"/>
</dbReference>
<comment type="similarity">
    <text evidence="7">Belongs to the binding-protein-dependent transport system permease family.</text>
</comment>
<keyword evidence="5 7" id="KW-1133">Transmembrane helix</keyword>
<name>A0A1M4YT70_9HYPH</name>
<keyword evidence="3" id="KW-1003">Cell membrane</keyword>
<evidence type="ECO:0000256" key="7">
    <source>
        <dbReference type="RuleBase" id="RU363032"/>
    </source>
</evidence>
<sequence>MTQNATTRVGRGGILSSAVLLLLCAFWLLPTFGVLVSSFRAADDVRSTGWWSVFPHREWRLAETINPALDLDRSGVMEFAGARGTFEELRAGIMAPDGRRVIWVGNRRLGTVQVQERGWTSSNAFTLDNYESVLTGKQYEVTNAQGVKQTLRGDDLLAAFLNSLAVTLPAVLLPLVVGALAAYGFAWVRFPGRGLVFTIVVGLLVVPLQISLVPVLSDYVRLGLNGTYLAVWLAHAGFGLPLAIYLLYNYIAALPRELLEAATVDGASHLQIFRLIVLPICGPILASYAIFQFIWVWNDYLVALIFIGSQPKVQVLTMRLAEIVGSRGNDWHLLTAGAFISMVLPLAVFFGLQRYFVRGLTAGSIKS</sequence>
<dbReference type="PANTHER" id="PTHR43744">
    <property type="entry name" value="ABC TRANSPORTER PERMEASE PROTEIN MG189-RELATED-RELATED"/>
    <property type="match status" value="1"/>
</dbReference>
<accession>A0A1M4YT70</accession>
<protein>
    <submittedName>
        <fullName evidence="9">Alpha-glucoside transport system permease protein</fullName>
    </submittedName>
</protein>
<dbReference type="Proteomes" id="UP000184485">
    <property type="component" value="Unassembled WGS sequence"/>
</dbReference>
<feature type="transmembrane region" description="Helical" evidence="7">
    <location>
        <begin position="156"/>
        <end position="183"/>
    </location>
</feature>
<evidence type="ECO:0000313" key="9">
    <source>
        <dbReference type="EMBL" id="SHF08965.1"/>
    </source>
</evidence>